<dbReference type="AlphaFoldDB" id="A0A0P6WL01"/>
<dbReference type="OrthoDB" id="7842397at2"/>
<dbReference type="Pfam" id="PF00501">
    <property type="entry name" value="AMP-binding"/>
    <property type="match status" value="1"/>
</dbReference>
<evidence type="ECO:0000259" key="1">
    <source>
        <dbReference type="Pfam" id="PF00501"/>
    </source>
</evidence>
<dbReference type="InterPro" id="IPR050237">
    <property type="entry name" value="ATP-dep_AMP-bd_enzyme"/>
</dbReference>
<dbReference type="InterPro" id="IPR042099">
    <property type="entry name" value="ANL_N_sf"/>
</dbReference>
<keyword evidence="3" id="KW-1185">Reference proteome</keyword>
<proteinExistence type="predicted"/>
<gene>
    <name evidence="2" type="ORF">ABB55_27075</name>
</gene>
<name>A0A0P6WL01_9HYPH</name>
<sequence>MAHLATGVWGRVTLDQVLRKNAANAPDRLALADFADRSDWTRGEPERLTYAALDRRVEALAAFFSGLGLKPDTVVACQLPALADSVAVLFGLLRAGLIAAPLPLALREAEITERLDALGAKGIVTVAETVGEPHGERMLAVAADLFQIRFVFGAGGPVPDGLIPLYRLYEEMDRLPPMRDIARKGNAADHCATVAWSLDLPAEAGATPAVVPRSHNHWIATGLMTLLEAQIGTGAVIVSSLAPSGLAGLGAAVLPWLLSAGTLVLGLPASVDRLAEEVAEHAADHVVVPALFARRLSERLDAHKASANLLVVSGDRLAEVELPRGTAAVDVITLGERALIARRRRDPAAAALIPLGAIGAPSETAIAPTLVETQLRVTPARPGAPSPARDGTGELMVRGAMVPEATWPEADRTGLRDRPREGDGWVRTGIIARPDPERSRNLILTGRGSEIGGTGGLEFDLTVLDALFRDVGDFADAAAVPLRDEDGFERLAAAVVPKPGAAFDPEGFIAALAEHRIGPHRLPHVVLPVPAIARAPSGRVMRAGMASHLMRR</sequence>
<dbReference type="InterPro" id="IPR045851">
    <property type="entry name" value="AMP-bd_C_sf"/>
</dbReference>
<dbReference type="InterPro" id="IPR000873">
    <property type="entry name" value="AMP-dep_synth/lig_dom"/>
</dbReference>
<evidence type="ECO:0000313" key="3">
    <source>
        <dbReference type="Proteomes" id="UP000048984"/>
    </source>
</evidence>
<protein>
    <recommendedName>
        <fullName evidence="1">AMP-dependent synthetase/ligase domain-containing protein</fullName>
    </recommendedName>
</protein>
<dbReference type="SUPFAM" id="SSF56801">
    <property type="entry name" value="Acetyl-CoA synthetase-like"/>
    <property type="match status" value="1"/>
</dbReference>
<dbReference type="Gene3D" id="3.40.50.980">
    <property type="match status" value="1"/>
</dbReference>
<dbReference type="Gene3D" id="3.40.50.12780">
    <property type="entry name" value="N-terminal domain of ligase-like"/>
    <property type="match status" value="1"/>
</dbReference>
<feature type="domain" description="AMP-dependent synthetase/ligase" evidence="1">
    <location>
        <begin position="19"/>
        <end position="134"/>
    </location>
</feature>
<dbReference type="GO" id="GO:0016878">
    <property type="term" value="F:acid-thiol ligase activity"/>
    <property type="evidence" value="ECO:0007669"/>
    <property type="project" value="UniProtKB-ARBA"/>
</dbReference>
<evidence type="ECO:0000313" key="2">
    <source>
        <dbReference type="EMBL" id="KPL55448.1"/>
    </source>
</evidence>
<dbReference type="Gene3D" id="3.30.300.30">
    <property type="match status" value="1"/>
</dbReference>
<accession>A0A0P6WL01</accession>
<dbReference type="Proteomes" id="UP000048984">
    <property type="component" value="Unassembled WGS sequence"/>
</dbReference>
<dbReference type="PANTHER" id="PTHR43767">
    <property type="entry name" value="LONG-CHAIN-FATTY-ACID--COA LIGASE"/>
    <property type="match status" value="1"/>
</dbReference>
<dbReference type="RefSeq" id="WP_054361614.1">
    <property type="nucleotide sequence ID" value="NZ_LJYW01000001.1"/>
</dbReference>
<reference evidence="2 3" key="1">
    <citation type="submission" date="2015-09" db="EMBL/GenBank/DDBJ databases">
        <authorList>
            <person name="Jackson K.R."/>
            <person name="Lunt B.L."/>
            <person name="Fisher J.N.B."/>
            <person name="Gardner A.V."/>
            <person name="Bailey M.E."/>
            <person name="Deus L.M."/>
            <person name="Earl A.S."/>
            <person name="Gibby P.D."/>
            <person name="Hartmann K.A."/>
            <person name="Liu J.E."/>
            <person name="Manci A.M."/>
            <person name="Nielsen D.A."/>
            <person name="Solomon M.B."/>
            <person name="Breakwell D.P."/>
            <person name="Burnett S.H."/>
            <person name="Grose J.H."/>
        </authorList>
    </citation>
    <scope>NUCLEOTIDE SEQUENCE [LARGE SCALE GENOMIC DNA]</scope>
    <source>
        <strain evidence="2 3">16</strain>
    </source>
</reference>
<dbReference type="EMBL" id="LJYW01000001">
    <property type="protein sequence ID" value="KPL55448.1"/>
    <property type="molecule type" value="Genomic_DNA"/>
</dbReference>
<dbReference type="PANTHER" id="PTHR43767:SF1">
    <property type="entry name" value="NONRIBOSOMAL PEPTIDE SYNTHASE PES1 (EUROFUNG)-RELATED"/>
    <property type="match status" value="1"/>
</dbReference>
<comment type="caution">
    <text evidence="2">The sequence shown here is derived from an EMBL/GenBank/DDBJ whole genome shotgun (WGS) entry which is preliminary data.</text>
</comment>
<reference evidence="2 3" key="2">
    <citation type="submission" date="2015-10" db="EMBL/GenBank/DDBJ databases">
        <title>Draft Genome Sequence of Prosthecomicrobium hirschii ATCC 27832.</title>
        <authorList>
            <person name="Daniel J."/>
            <person name="Givan S.A."/>
            <person name="Brun Y.V."/>
            <person name="Brown P.J."/>
        </authorList>
    </citation>
    <scope>NUCLEOTIDE SEQUENCE [LARGE SCALE GENOMIC DNA]</scope>
    <source>
        <strain evidence="2 3">16</strain>
    </source>
</reference>
<organism evidence="2 3">
    <name type="scientific">Prosthecodimorpha hirschii</name>
    <dbReference type="NCBI Taxonomy" id="665126"/>
    <lineage>
        <taxon>Bacteria</taxon>
        <taxon>Pseudomonadati</taxon>
        <taxon>Pseudomonadota</taxon>
        <taxon>Alphaproteobacteria</taxon>
        <taxon>Hyphomicrobiales</taxon>
        <taxon>Ancalomicrobiaceae</taxon>
        <taxon>Prosthecodimorpha</taxon>
    </lineage>
</organism>
<dbReference type="STRING" id="665126.ABB55_27075"/>